<dbReference type="RefSeq" id="WP_377573343.1">
    <property type="nucleotide sequence ID" value="NZ_JBHTMP010000037.1"/>
</dbReference>
<dbReference type="EMBL" id="JBHTMP010000037">
    <property type="protein sequence ID" value="MFD1323789.1"/>
    <property type="molecule type" value="Genomic_DNA"/>
</dbReference>
<accession>A0ABW3YKG1</accession>
<organism evidence="1 2">
    <name type="scientific">Micromonospora sonneratiae</name>
    <dbReference type="NCBI Taxonomy" id="1184706"/>
    <lineage>
        <taxon>Bacteria</taxon>
        <taxon>Bacillati</taxon>
        <taxon>Actinomycetota</taxon>
        <taxon>Actinomycetes</taxon>
        <taxon>Micromonosporales</taxon>
        <taxon>Micromonosporaceae</taxon>
        <taxon>Micromonospora</taxon>
    </lineage>
</organism>
<gene>
    <name evidence="1" type="ORF">ACFQ4H_22125</name>
</gene>
<keyword evidence="2" id="KW-1185">Reference proteome</keyword>
<comment type="caution">
    <text evidence="1">The sequence shown here is derived from an EMBL/GenBank/DDBJ whole genome shotgun (WGS) entry which is preliminary data.</text>
</comment>
<name>A0ABW3YKG1_9ACTN</name>
<proteinExistence type="predicted"/>
<sequence>MTRTAATGYDGMSSRHVPEAELRAFLRDCFELGDEELFVGHADRVTEALATAPADARFAAFCTYGEVSGHFAMHFSVGIEGHLVDRVGRREFAVRLAARFAAYVLFGETEPPGLWTLILPDGSHLLATMDADDDRYLLETVTAPVPGLPRVRVDDSLWQVRDRH</sequence>
<dbReference type="Proteomes" id="UP001597260">
    <property type="component" value="Unassembled WGS sequence"/>
</dbReference>
<evidence type="ECO:0000313" key="1">
    <source>
        <dbReference type="EMBL" id="MFD1323789.1"/>
    </source>
</evidence>
<protein>
    <submittedName>
        <fullName evidence="1">Uncharacterized protein</fullName>
    </submittedName>
</protein>
<evidence type="ECO:0000313" key="2">
    <source>
        <dbReference type="Proteomes" id="UP001597260"/>
    </source>
</evidence>
<reference evidence="2" key="1">
    <citation type="journal article" date="2019" name="Int. J. Syst. Evol. Microbiol.">
        <title>The Global Catalogue of Microorganisms (GCM) 10K type strain sequencing project: providing services to taxonomists for standard genome sequencing and annotation.</title>
        <authorList>
            <consortium name="The Broad Institute Genomics Platform"/>
            <consortium name="The Broad Institute Genome Sequencing Center for Infectious Disease"/>
            <person name="Wu L."/>
            <person name="Ma J."/>
        </authorList>
    </citation>
    <scope>NUCLEOTIDE SEQUENCE [LARGE SCALE GENOMIC DNA]</scope>
    <source>
        <strain evidence="2">JCM 31037</strain>
    </source>
</reference>